<evidence type="ECO:0000313" key="3">
    <source>
        <dbReference type="Proteomes" id="UP000734854"/>
    </source>
</evidence>
<dbReference type="Pfam" id="PF11955">
    <property type="entry name" value="PORR"/>
    <property type="match status" value="1"/>
</dbReference>
<feature type="domain" description="PORR" evidence="1">
    <location>
        <begin position="40"/>
        <end position="356"/>
    </location>
</feature>
<dbReference type="OrthoDB" id="1854109at2759"/>
<organism evidence="2 3">
    <name type="scientific">Zingiber officinale</name>
    <name type="common">Ginger</name>
    <name type="synonym">Amomum zingiber</name>
    <dbReference type="NCBI Taxonomy" id="94328"/>
    <lineage>
        <taxon>Eukaryota</taxon>
        <taxon>Viridiplantae</taxon>
        <taxon>Streptophyta</taxon>
        <taxon>Embryophyta</taxon>
        <taxon>Tracheophyta</taxon>
        <taxon>Spermatophyta</taxon>
        <taxon>Magnoliopsida</taxon>
        <taxon>Liliopsida</taxon>
        <taxon>Zingiberales</taxon>
        <taxon>Zingiberaceae</taxon>
        <taxon>Zingiber</taxon>
    </lineage>
</organism>
<dbReference type="GO" id="GO:0003723">
    <property type="term" value="F:RNA binding"/>
    <property type="evidence" value="ECO:0007669"/>
    <property type="project" value="InterPro"/>
</dbReference>
<proteinExistence type="predicted"/>
<keyword evidence="3" id="KW-1185">Reference proteome</keyword>
<dbReference type="InterPro" id="IPR021099">
    <property type="entry name" value="PORR_domain"/>
</dbReference>
<gene>
    <name evidence="2" type="ORF">ZIOFF_017555</name>
</gene>
<protein>
    <recommendedName>
        <fullName evidence="1">PORR domain-containing protein</fullName>
    </recommendedName>
</protein>
<name>A0A8J5LLF2_ZINOF</name>
<comment type="caution">
    <text evidence="2">The sequence shown here is derived from an EMBL/GenBank/DDBJ whole genome shotgun (WGS) entry which is preliminary data.</text>
</comment>
<reference evidence="2 3" key="1">
    <citation type="submission" date="2020-08" db="EMBL/GenBank/DDBJ databases">
        <title>Plant Genome Project.</title>
        <authorList>
            <person name="Zhang R.-G."/>
        </authorList>
    </citation>
    <scope>NUCLEOTIDE SEQUENCE [LARGE SCALE GENOMIC DNA]</scope>
    <source>
        <tissue evidence="2">Rhizome</tissue>
    </source>
</reference>
<evidence type="ECO:0000313" key="2">
    <source>
        <dbReference type="EMBL" id="KAG6520499.1"/>
    </source>
</evidence>
<evidence type="ECO:0000259" key="1">
    <source>
        <dbReference type="Pfam" id="PF11955"/>
    </source>
</evidence>
<sequence length="417" mass="48561">MATKLAAVLRRQLPNPFSGCLSDPYPSPPMIPRRLLWSMKKEPALEASLSRNRRWIVNNQIKNFLLRSPGHTATVRSLQKKLKSFDLQGRAINWLRKYPCCFDVLYSPDGGGEEEIFFTFSKRMAFLVEEEEAAMAASEPAMAQRLAKLLMLCRDRRLNVVKLNELKRGFGFPDDYLLRLVPKLPETFRVVNRTGRRNSMEIELVRWDPDLATSAVEAAAIERGTEPRFVCSLPDTWIKTRKKFDEFNEATPYVSPYSADNPETDKRAVGVIHEILSLSLWKKASIFKLEHFKKELGLPEKLNLLLLRHPCIFYVSNRYNIYTVVLREAYKGSELIEKDPLVVVKQKLGELMQEGLHEYNQRRHLANLEKKRKKGEISIRTKTEEDDENEEEALRLDSVEKREERKRFYKVLFDENP</sequence>
<dbReference type="PANTHER" id="PTHR31476:SF5">
    <property type="entry name" value="UBIQUITIN CARBOXYL-TERMINAL HYDROLASE FAMILY PROTEIN"/>
    <property type="match status" value="1"/>
</dbReference>
<accession>A0A8J5LLF2</accession>
<dbReference type="InterPro" id="IPR045040">
    <property type="entry name" value="PORR_fam"/>
</dbReference>
<dbReference type="EMBL" id="JACMSC010000005">
    <property type="protein sequence ID" value="KAG6520499.1"/>
    <property type="molecule type" value="Genomic_DNA"/>
</dbReference>
<dbReference type="Proteomes" id="UP000734854">
    <property type="component" value="Unassembled WGS sequence"/>
</dbReference>
<dbReference type="PANTHER" id="PTHR31476">
    <property type="entry name" value="PROTEIN WHAT'S THIS FACTOR 1 HOMOLOG, CHLOROPLASTIC"/>
    <property type="match status" value="1"/>
</dbReference>
<dbReference type="AlphaFoldDB" id="A0A8J5LLF2"/>